<feature type="transmembrane region" description="Helical" evidence="6">
    <location>
        <begin position="64"/>
        <end position="86"/>
    </location>
</feature>
<evidence type="ECO:0000256" key="3">
    <source>
        <dbReference type="ARBA" id="ARBA00022692"/>
    </source>
</evidence>
<evidence type="ECO:0000259" key="7">
    <source>
        <dbReference type="Pfam" id="PF05425"/>
    </source>
</evidence>
<evidence type="ECO:0000256" key="2">
    <source>
        <dbReference type="ARBA" id="ARBA00022475"/>
    </source>
</evidence>
<reference evidence="8 9" key="1">
    <citation type="submission" date="2024-09" db="EMBL/GenBank/DDBJ databases">
        <authorList>
            <person name="Sun Q."/>
            <person name="Mori K."/>
        </authorList>
    </citation>
    <scope>NUCLEOTIDE SEQUENCE [LARGE SCALE GENOMIC DNA]</scope>
    <source>
        <strain evidence="8 9">TISTR 1856</strain>
    </source>
</reference>
<feature type="transmembrane region" description="Helical" evidence="6">
    <location>
        <begin position="181"/>
        <end position="201"/>
    </location>
</feature>
<comment type="subcellular location">
    <subcellularLocation>
        <location evidence="1">Cell membrane</location>
        <topology evidence="1">Multi-pass membrane protein</topology>
    </subcellularLocation>
</comment>
<evidence type="ECO:0000313" key="8">
    <source>
        <dbReference type="EMBL" id="MFB9378549.1"/>
    </source>
</evidence>
<evidence type="ECO:0000313" key="9">
    <source>
        <dbReference type="Proteomes" id="UP001589748"/>
    </source>
</evidence>
<name>A0ABV5LWW9_9ACTN</name>
<feature type="transmembrane region" description="Helical" evidence="6">
    <location>
        <begin position="107"/>
        <end position="124"/>
    </location>
</feature>
<dbReference type="RefSeq" id="WP_380136792.1">
    <property type="nucleotide sequence ID" value="NZ_JBHLUI010000008.1"/>
</dbReference>
<dbReference type="PANTHER" id="PTHR34820:SF4">
    <property type="entry name" value="INNER MEMBRANE PROTEIN YEBZ"/>
    <property type="match status" value="1"/>
</dbReference>
<protein>
    <submittedName>
        <fullName evidence="8">CopD family protein</fullName>
    </submittedName>
</protein>
<evidence type="ECO:0000256" key="4">
    <source>
        <dbReference type="ARBA" id="ARBA00022989"/>
    </source>
</evidence>
<dbReference type="InterPro" id="IPR032694">
    <property type="entry name" value="CopC/D"/>
</dbReference>
<feature type="transmembrane region" description="Helical" evidence="6">
    <location>
        <begin position="152"/>
        <end position="169"/>
    </location>
</feature>
<feature type="transmembrane region" description="Helical" evidence="6">
    <location>
        <begin position="286"/>
        <end position="307"/>
    </location>
</feature>
<accession>A0ABV5LWW9</accession>
<keyword evidence="3 6" id="KW-0812">Transmembrane</keyword>
<feature type="transmembrane region" description="Helical" evidence="6">
    <location>
        <begin position="23"/>
        <end position="44"/>
    </location>
</feature>
<evidence type="ECO:0000256" key="5">
    <source>
        <dbReference type="ARBA" id="ARBA00023136"/>
    </source>
</evidence>
<keyword evidence="4 6" id="KW-1133">Transmembrane helix</keyword>
<feature type="domain" description="Copper resistance protein D" evidence="7">
    <location>
        <begin position="250"/>
        <end position="345"/>
    </location>
</feature>
<evidence type="ECO:0000256" key="1">
    <source>
        <dbReference type="ARBA" id="ARBA00004651"/>
    </source>
</evidence>
<dbReference type="EMBL" id="JBHMDM010000007">
    <property type="protein sequence ID" value="MFB9378549.1"/>
    <property type="molecule type" value="Genomic_DNA"/>
</dbReference>
<dbReference type="InterPro" id="IPR008457">
    <property type="entry name" value="Cu-R_CopD_dom"/>
</dbReference>
<keyword evidence="2" id="KW-1003">Cell membrane</keyword>
<dbReference type="Proteomes" id="UP001589748">
    <property type="component" value="Unassembled WGS sequence"/>
</dbReference>
<keyword evidence="5 6" id="KW-0472">Membrane</keyword>
<gene>
    <name evidence="8" type="ORF">ACFFVI_16415</name>
</gene>
<comment type="caution">
    <text evidence="8">The sequence shown here is derived from an EMBL/GenBank/DDBJ whole genome shotgun (WGS) entry which is preliminary data.</text>
</comment>
<feature type="transmembrane region" description="Helical" evidence="6">
    <location>
        <begin position="213"/>
        <end position="236"/>
    </location>
</feature>
<sequence>MAVRPAPAPTSPSSDFRPDRRRVAALVTVGLVAVVGFGLLGGGLTPADAAAAGGRVAYWAQPVVGWTARVAAVMCSGTILLAVCWIPNPGTVLSAPALAVLRGARGWAVLWTVAAVAAVGLRLHDLTGLGPVALLRTGPTGWWDQVGARSDLETAAVVLLLLAGLLLLLRTGPSGAIAPVAHGRAALLLAPLVLAVLPQTLAGHSAHAANPRLAALALTVHVLAATTWVGGLAAVLRHRRELGTGAVWTAGRFSGWAAAAVLALVLSGLVSLLVTVDDVPAALGSAWGALLLVKVGLLVPAVGAGLVHRRWTLPALRAGSPRAFLRWATAEMVVLVLALAAAVALATTPGP</sequence>
<proteinExistence type="predicted"/>
<evidence type="ECO:0000256" key="6">
    <source>
        <dbReference type="SAM" id="Phobius"/>
    </source>
</evidence>
<dbReference type="Pfam" id="PF05425">
    <property type="entry name" value="CopD"/>
    <property type="match status" value="1"/>
</dbReference>
<feature type="transmembrane region" description="Helical" evidence="6">
    <location>
        <begin position="256"/>
        <end position="274"/>
    </location>
</feature>
<keyword evidence="9" id="KW-1185">Reference proteome</keyword>
<organism evidence="8 9">
    <name type="scientific">Kineococcus gynurae</name>
    <dbReference type="NCBI Taxonomy" id="452979"/>
    <lineage>
        <taxon>Bacteria</taxon>
        <taxon>Bacillati</taxon>
        <taxon>Actinomycetota</taxon>
        <taxon>Actinomycetes</taxon>
        <taxon>Kineosporiales</taxon>
        <taxon>Kineosporiaceae</taxon>
        <taxon>Kineococcus</taxon>
    </lineage>
</organism>
<dbReference type="PANTHER" id="PTHR34820">
    <property type="entry name" value="INNER MEMBRANE PROTEIN YEBZ"/>
    <property type="match status" value="1"/>
</dbReference>
<feature type="transmembrane region" description="Helical" evidence="6">
    <location>
        <begin position="327"/>
        <end position="346"/>
    </location>
</feature>